<dbReference type="InterPro" id="IPR000014">
    <property type="entry name" value="PAS"/>
</dbReference>
<dbReference type="SMART" id="SM00086">
    <property type="entry name" value="PAC"/>
    <property type="match status" value="1"/>
</dbReference>
<dbReference type="PANTHER" id="PTHR10217:SF533">
    <property type="entry name" value="POTASSIUM VOLTAGE-GATED CHANNEL SUBFAMILY H MEMBER 5"/>
    <property type="match status" value="1"/>
</dbReference>
<keyword evidence="4" id="KW-0112">Calmodulin-binding</keyword>
<keyword evidence="5 8" id="KW-1133">Transmembrane helix</keyword>
<feature type="transmembrane region" description="Helical" evidence="8">
    <location>
        <begin position="461"/>
        <end position="485"/>
    </location>
</feature>
<evidence type="ECO:0000256" key="1">
    <source>
        <dbReference type="ARBA" id="ARBA00004141"/>
    </source>
</evidence>
<dbReference type="AlphaFoldDB" id="A0A8U0PE94"/>
<evidence type="ECO:0000313" key="11">
    <source>
        <dbReference type="RefSeq" id="XP_038823217.1"/>
    </source>
</evidence>
<dbReference type="GeneID" id="120023244"/>
<dbReference type="KEGG" id="snh:120023244"/>
<dbReference type="SUPFAM" id="SSF55785">
    <property type="entry name" value="PYP-like sensor domain (PAS domain)"/>
    <property type="match status" value="1"/>
</dbReference>
<evidence type="ECO:0000256" key="5">
    <source>
        <dbReference type="ARBA" id="ARBA00022989"/>
    </source>
</evidence>
<dbReference type="RefSeq" id="XP_038823217.1">
    <property type="nucleotide sequence ID" value="XM_038967289.1"/>
</dbReference>
<dbReference type="GO" id="GO:0008076">
    <property type="term" value="C:voltage-gated potassium channel complex"/>
    <property type="evidence" value="ECO:0007669"/>
    <property type="project" value="TreeGrafter"/>
</dbReference>
<dbReference type="InterPro" id="IPR000700">
    <property type="entry name" value="PAS-assoc_C"/>
</dbReference>
<comment type="subcellular location">
    <subcellularLocation>
        <location evidence="1">Membrane</location>
        <topology evidence="1">Multi-pass membrane protein</topology>
    </subcellularLocation>
</comment>
<accession>A0A8U0PE94</accession>
<dbReference type="PRINTS" id="PR01464">
    <property type="entry name" value="EAGCHANNEL"/>
</dbReference>
<dbReference type="InterPro" id="IPR035965">
    <property type="entry name" value="PAS-like_dom_sf"/>
</dbReference>
<evidence type="ECO:0000256" key="2">
    <source>
        <dbReference type="ARBA" id="ARBA00022553"/>
    </source>
</evidence>
<feature type="domain" description="PAC" evidence="9">
    <location>
        <begin position="91"/>
        <end position="143"/>
    </location>
</feature>
<dbReference type="PRINTS" id="PR01463">
    <property type="entry name" value="EAGCHANLFMLY"/>
</dbReference>
<dbReference type="GO" id="GO:0042391">
    <property type="term" value="P:regulation of membrane potential"/>
    <property type="evidence" value="ECO:0007669"/>
    <property type="project" value="TreeGrafter"/>
</dbReference>
<evidence type="ECO:0000256" key="4">
    <source>
        <dbReference type="ARBA" id="ARBA00022860"/>
    </source>
</evidence>
<evidence type="ECO:0000313" key="10">
    <source>
        <dbReference type="Proteomes" id="UP000808372"/>
    </source>
</evidence>
<dbReference type="Pfam" id="PF00520">
    <property type="entry name" value="Ion_trans"/>
    <property type="match status" value="1"/>
</dbReference>
<dbReference type="GO" id="GO:0005516">
    <property type="term" value="F:calmodulin binding"/>
    <property type="evidence" value="ECO:0007669"/>
    <property type="project" value="UniProtKB-KW"/>
</dbReference>
<protein>
    <submittedName>
        <fullName evidence="11">Potassium voltage-gated channel subfamily H member 5-like</fullName>
    </submittedName>
</protein>
<dbReference type="InterPro" id="IPR005821">
    <property type="entry name" value="Ion_trans_dom"/>
</dbReference>
<evidence type="ECO:0000256" key="6">
    <source>
        <dbReference type="ARBA" id="ARBA00023136"/>
    </source>
</evidence>
<feature type="region of interest" description="Disordered" evidence="7">
    <location>
        <begin position="165"/>
        <end position="184"/>
    </location>
</feature>
<dbReference type="Proteomes" id="UP000808372">
    <property type="component" value="Chromosome 28"/>
</dbReference>
<evidence type="ECO:0000256" key="7">
    <source>
        <dbReference type="SAM" id="MobiDB-lite"/>
    </source>
</evidence>
<dbReference type="InterPro" id="IPR050818">
    <property type="entry name" value="KCNH_animal-type"/>
</dbReference>
<dbReference type="Gene3D" id="1.10.287.70">
    <property type="match status" value="1"/>
</dbReference>
<organism evidence="10 11">
    <name type="scientific">Salvelinus namaycush</name>
    <name type="common">Lake trout</name>
    <name type="synonym">Salmo namaycush</name>
    <dbReference type="NCBI Taxonomy" id="8040"/>
    <lineage>
        <taxon>Eukaryota</taxon>
        <taxon>Metazoa</taxon>
        <taxon>Chordata</taxon>
        <taxon>Craniata</taxon>
        <taxon>Vertebrata</taxon>
        <taxon>Euteleostomi</taxon>
        <taxon>Actinopterygii</taxon>
        <taxon>Neopterygii</taxon>
        <taxon>Teleostei</taxon>
        <taxon>Protacanthopterygii</taxon>
        <taxon>Salmoniformes</taxon>
        <taxon>Salmonidae</taxon>
        <taxon>Salmoninae</taxon>
        <taxon>Salvelinus</taxon>
    </lineage>
</organism>
<feature type="transmembrane region" description="Helical" evidence="8">
    <location>
        <begin position="357"/>
        <end position="383"/>
    </location>
</feature>
<dbReference type="FunFam" id="1.10.287.70:FF:000035">
    <property type="entry name" value="Potassium voltage-gated channel, subfamily H (Eag-related), member 1"/>
    <property type="match status" value="1"/>
</dbReference>
<dbReference type="PROSITE" id="PS50113">
    <property type="entry name" value="PAC"/>
    <property type="match status" value="1"/>
</dbReference>
<dbReference type="CDD" id="cd00130">
    <property type="entry name" value="PAS"/>
    <property type="match status" value="1"/>
</dbReference>
<keyword evidence="3 8" id="KW-0812">Transmembrane</keyword>
<sequence length="572" mass="66231">MPGTKRGLVEPQNTFLGNLVQCTKETSFILGNARIVEWPVVYSNDGFCKLSGFHRTEVMQKSSTCSFMYGELTDKKTTDKVKETFGSYESNCFEVLLYRKNRVPVWFYMQVAPIRNEKDKVVLFLCTFKDITVVKQPIEYESTKDKDESTLGCTKFGRLTRALTHNNRNTSHHTTPQELTPMSSHEVSQPKQSRLAEVLQLSSVILPQYKQEAPKSPSHIILYCTFKTTWDWVILVLTFYTAIMVPYNVSFMTKPNNIVWLVLDSVVDVIFLVDIVLDFHTTFMGPGREVISHPKLIRRYYMKIWFVFDLLSYMPYDIIITFMNVDEGISRLFSYLKVVRLLHLGRVTHKLEHYLEYGAAVLVLLMCLFGLVAHWMACIWYSIGHYEVIHEVTNTIRTDSWLYHLAINLGSPYCYNTSGSGQWEGGPGKNSLYITSLYFTMTSLTTFGFSNIAPTTDREKIFSVVMMMVRSFLYATIFGNVTTIFQQMYTNTNRKHKMLTNVRDFLKLYQVPNGPSERLMDSIVSTWSISKGIDTEMVIFCKISDMKEEECQRQKNEVQLTIPQNHQVRKLF</sequence>
<feature type="transmembrane region" description="Helical" evidence="8">
    <location>
        <begin position="232"/>
        <end position="252"/>
    </location>
</feature>
<feature type="transmembrane region" description="Helical" evidence="8">
    <location>
        <begin position="431"/>
        <end position="449"/>
    </location>
</feature>
<evidence type="ECO:0000259" key="9">
    <source>
        <dbReference type="PROSITE" id="PS50113"/>
    </source>
</evidence>
<dbReference type="InterPro" id="IPR003938">
    <property type="entry name" value="K_chnl_volt-dep_EAG/ELK/ERG"/>
</dbReference>
<keyword evidence="6 8" id="KW-0472">Membrane</keyword>
<dbReference type="PANTHER" id="PTHR10217">
    <property type="entry name" value="VOLTAGE AND LIGAND GATED POTASSIUM CHANNEL"/>
    <property type="match status" value="1"/>
</dbReference>
<keyword evidence="2" id="KW-0597">Phosphoprotein</keyword>
<feature type="transmembrane region" description="Helical" evidence="8">
    <location>
        <begin position="258"/>
        <end position="279"/>
    </location>
</feature>
<dbReference type="InterPro" id="IPR001610">
    <property type="entry name" value="PAC"/>
</dbReference>
<dbReference type="InterPro" id="IPR003949">
    <property type="entry name" value="K_chnl_volt-dep_EAG"/>
</dbReference>
<dbReference type="NCBIfam" id="TIGR00229">
    <property type="entry name" value="sensory_box"/>
    <property type="match status" value="1"/>
</dbReference>
<dbReference type="GO" id="GO:0005249">
    <property type="term" value="F:voltage-gated potassium channel activity"/>
    <property type="evidence" value="ECO:0007669"/>
    <property type="project" value="InterPro"/>
</dbReference>
<keyword evidence="10" id="KW-1185">Reference proteome</keyword>
<evidence type="ECO:0000256" key="8">
    <source>
        <dbReference type="SAM" id="Phobius"/>
    </source>
</evidence>
<dbReference type="FunFam" id="1.10.1200.260:FF:000003">
    <property type="entry name" value="Potassium voltage-gated channel subfamily H member 1"/>
    <property type="match status" value="1"/>
</dbReference>
<evidence type="ECO:0000256" key="3">
    <source>
        <dbReference type="ARBA" id="ARBA00022692"/>
    </source>
</evidence>
<dbReference type="SUPFAM" id="SSF81324">
    <property type="entry name" value="Voltage-gated potassium channels"/>
    <property type="match status" value="1"/>
</dbReference>
<feature type="compositionally biased region" description="Low complexity" evidence="7">
    <location>
        <begin position="165"/>
        <end position="174"/>
    </location>
</feature>
<dbReference type="FunFam" id="3.30.450.20:FF:000009">
    <property type="entry name" value="Potassium voltage-gated channel subfamily H member 1"/>
    <property type="match status" value="1"/>
</dbReference>
<reference evidence="11" key="1">
    <citation type="submission" date="2025-08" db="UniProtKB">
        <authorList>
            <consortium name="RefSeq"/>
        </authorList>
    </citation>
    <scope>IDENTIFICATION</scope>
    <source>
        <tissue evidence="11">White muscle</tissue>
    </source>
</reference>
<dbReference type="Gene3D" id="3.30.450.20">
    <property type="entry name" value="PAS domain"/>
    <property type="match status" value="1"/>
</dbReference>
<name>A0A8U0PE94_SALNM</name>
<dbReference type="Pfam" id="PF13426">
    <property type="entry name" value="PAS_9"/>
    <property type="match status" value="1"/>
</dbReference>
<proteinExistence type="predicted"/>
<gene>
    <name evidence="11" type="primary">LOC120023244</name>
</gene>